<name>L2GJG4_VITCO</name>
<dbReference type="InterPro" id="IPR008978">
    <property type="entry name" value="HSP20-like_chaperone"/>
</dbReference>
<protein>
    <recommendedName>
        <fullName evidence="1">SGS domain-containing protein</fullName>
    </recommendedName>
</protein>
<dbReference type="InterPro" id="IPR007699">
    <property type="entry name" value="SGS_dom"/>
</dbReference>
<dbReference type="AlphaFoldDB" id="L2GJG4"/>
<dbReference type="EMBL" id="JH370152">
    <property type="protein sequence ID" value="ELA41018.1"/>
    <property type="molecule type" value="Genomic_DNA"/>
</dbReference>
<dbReference type="STRING" id="993615.L2GJG4"/>
<proteinExistence type="predicted"/>
<dbReference type="OrthoDB" id="1898560at2759"/>
<keyword evidence="3" id="KW-1185">Reference proteome</keyword>
<sequence length="158" mass="17813">MAANFSFAETHTEVLITFYKAPNDVKSGVSEVVSPEIKLKDSATLMYNTEEISLHAAVQLVSIEDSKYKTEVVLKKETPSKWNCLSGKVEVLKVRDEIYKDDQEQSNPQDMMELFKDIYAKGDDDVKRAMNKSLKESAGTVLSTNWKDVSSKKVNPEK</sequence>
<evidence type="ECO:0000259" key="1">
    <source>
        <dbReference type="PROSITE" id="PS51048"/>
    </source>
</evidence>
<dbReference type="Pfam" id="PF05002">
    <property type="entry name" value="SGS"/>
    <property type="match status" value="1"/>
</dbReference>
<dbReference type="RefSeq" id="XP_007605422.1">
    <property type="nucleotide sequence ID" value="XM_007605360.1"/>
</dbReference>
<evidence type="ECO:0000313" key="2">
    <source>
        <dbReference type="EMBL" id="ELA41018.1"/>
    </source>
</evidence>
<dbReference type="PROSITE" id="PS51048">
    <property type="entry name" value="SGS"/>
    <property type="match status" value="1"/>
</dbReference>
<dbReference type="GO" id="GO:0051087">
    <property type="term" value="F:protein-folding chaperone binding"/>
    <property type="evidence" value="ECO:0007669"/>
    <property type="project" value="InterPro"/>
</dbReference>
<evidence type="ECO:0000313" key="3">
    <source>
        <dbReference type="Proteomes" id="UP000011082"/>
    </source>
</evidence>
<reference evidence="3" key="1">
    <citation type="submission" date="2011-05" db="EMBL/GenBank/DDBJ databases">
        <title>The genome sequence of Vittaforma corneae strain ATCC 50505.</title>
        <authorList>
            <consortium name="The Broad Institute Genome Sequencing Platform"/>
            <person name="Cuomo C."/>
            <person name="Didier E."/>
            <person name="Bowers L."/>
            <person name="Young S.K."/>
            <person name="Zeng Q."/>
            <person name="Gargeya S."/>
            <person name="Fitzgerald M."/>
            <person name="Haas B."/>
            <person name="Abouelleil A."/>
            <person name="Alvarado L."/>
            <person name="Arachchi H.M."/>
            <person name="Berlin A."/>
            <person name="Chapman S.B."/>
            <person name="Gearin G."/>
            <person name="Goldberg J."/>
            <person name="Griggs A."/>
            <person name="Gujja S."/>
            <person name="Hansen M."/>
            <person name="Heiman D."/>
            <person name="Howarth C."/>
            <person name="Larimer J."/>
            <person name="Lui A."/>
            <person name="MacDonald P.J.P."/>
            <person name="McCowen C."/>
            <person name="Montmayeur A."/>
            <person name="Murphy C."/>
            <person name="Neiman D."/>
            <person name="Pearson M."/>
            <person name="Priest M."/>
            <person name="Roberts A."/>
            <person name="Saif S."/>
            <person name="Shea T."/>
            <person name="Sisk P."/>
            <person name="Stolte C."/>
            <person name="Sykes S."/>
            <person name="Wortman J."/>
            <person name="Nusbaum C."/>
            <person name="Birren B."/>
        </authorList>
    </citation>
    <scope>NUCLEOTIDE SEQUENCE [LARGE SCALE GENOMIC DNA]</scope>
    <source>
        <strain evidence="3">ATCC 50505</strain>
    </source>
</reference>
<dbReference type="SUPFAM" id="SSF49764">
    <property type="entry name" value="HSP20-like chaperones"/>
    <property type="match status" value="1"/>
</dbReference>
<dbReference type="PANTHER" id="PTHR45862">
    <property type="entry name" value="PROTEIN SGT1 HOMOLOG"/>
    <property type="match status" value="1"/>
</dbReference>
<organism evidence="2 3">
    <name type="scientific">Vittaforma corneae (strain ATCC 50505)</name>
    <name type="common">Microsporidian parasite</name>
    <name type="synonym">Nosema corneum</name>
    <dbReference type="NCBI Taxonomy" id="993615"/>
    <lineage>
        <taxon>Eukaryota</taxon>
        <taxon>Fungi</taxon>
        <taxon>Fungi incertae sedis</taxon>
        <taxon>Microsporidia</taxon>
        <taxon>Nosematidae</taxon>
        <taxon>Vittaforma</taxon>
    </lineage>
</organism>
<dbReference type="VEuPathDB" id="MicrosporidiaDB:VICG_01977"/>
<gene>
    <name evidence="2" type="ORF">VICG_01977</name>
</gene>
<dbReference type="Proteomes" id="UP000011082">
    <property type="component" value="Unassembled WGS sequence"/>
</dbReference>
<dbReference type="HOGENOM" id="CLU_144307_0_0_1"/>
<feature type="domain" description="SGS" evidence="1">
    <location>
        <begin position="71"/>
        <end position="158"/>
    </location>
</feature>
<dbReference type="GeneID" id="19882687"/>
<accession>L2GJG4</accession>
<dbReference type="OMA" id="NFYANIS"/>
<dbReference type="InParanoid" id="L2GJG4"/>
<dbReference type="InterPro" id="IPR044563">
    <property type="entry name" value="Sgt1-like"/>
</dbReference>